<sequence>MIRALGAAMVVGASTVAGFRVASWYRRRPAELRALLQAVRLLQTEIEFSVTPLPQALTHVGKRTSAPASLLFLTAGEALEAPEVGPAEAFARGIAACEPKSALVARDFECLVEFGSTLGTSDRIHQSQQIEVTLARLSALEEEAREAQRRNERLWQYLGVLAGLLVVILLY</sequence>
<keyword evidence="1" id="KW-1133">Transmembrane helix</keyword>
<dbReference type="EMBL" id="JAUSTP010000001">
    <property type="protein sequence ID" value="MDQ0188350.1"/>
    <property type="molecule type" value="Genomic_DNA"/>
</dbReference>
<gene>
    <name evidence="2" type="ORF">J2S03_000154</name>
</gene>
<comment type="caution">
    <text evidence="2">The sequence shown here is derived from an EMBL/GenBank/DDBJ whole genome shotgun (WGS) entry which is preliminary data.</text>
</comment>
<evidence type="ECO:0000313" key="3">
    <source>
        <dbReference type="Proteomes" id="UP001232973"/>
    </source>
</evidence>
<organism evidence="2 3">
    <name type="scientific">Alicyclobacillus cycloheptanicus</name>
    <dbReference type="NCBI Taxonomy" id="1457"/>
    <lineage>
        <taxon>Bacteria</taxon>
        <taxon>Bacillati</taxon>
        <taxon>Bacillota</taxon>
        <taxon>Bacilli</taxon>
        <taxon>Bacillales</taxon>
        <taxon>Alicyclobacillaceae</taxon>
        <taxon>Alicyclobacillus</taxon>
    </lineage>
</organism>
<keyword evidence="3" id="KW-1185">Reference proteome</keyword>
<protein>
    <submittedName>
        <fullName evidence="2">Stage III sporulation protein AB</fullName>
    </submittedName>
</protein>
<proteinExistence type="predicted"/>
<evidence type="ECO:0000313" key="2">
    <source>
        <dbReference type="EMBL" id="MDQ0188350.1"/>
    </source>
</evidence>
<keyword evidence="1" id="KW-0472">Membrane</keyword>
<name>A0ABT9XDG9_9BACL</name>
<dbReference type="NCBIfam" id="TIGR02833">
    <property type="entry name" value="spore_III_AB"/>
    <property type="match status" value="1"/>
</dbReference>
<dbReference type="PIRSF" id="PIRSF021435">
    <property type="entry name" value="SpoIIIAB"/>
    <property type="match status" value="1"/>
</dbReference>
<dbReference type="Pfam" id="PF09548">
    <property type="entry name" value="Spore_III_AB"/>
    <property type="match status" value="1"/>
</dbReference>
<keyword evidence="1" id="KW-0812">Transmembrane</keyword>
<accession>A0ABT9XDG9</accession>
<dbReference type="InterPro" id="IPR014198">
    <property type="entry name" value="Spore_III_AB"/>
</dbReference>
<dbReference type="RefSeq" id="WP_274455755.1">
    <property type="nucleotide sequence ID" value="NZ_CP067097.1"/>
</dbReference>
<feature type="transmembrane region" description="Helical" evidence="1">
    <location>
        <begin position="154"/>
        <end position="170"/>
    </location>
</feature>
<reference evidence="2 3" key="1">
    <citation type="submission" date="2023-07" db="EMBL/GenBank/DDBJ databases">
        <title>Genomic Encyclopedia of Type Strains, Phase IV (KMG-IV): sequencing the most valuable type-strain genomes for metagenomic binning, comparative biology and taxonomic classification.</title>
        <authorList>
            <person name="Goeker M."/>
        </authorList>
    </citation>
    <scope>NUCLEOTIDE SEQUENCE [LARGE SCALE GENOMIC DNA]</scope>
    <source>
        <strain evidence="2 3">DSM 4006</strain>
    </source>
</reference>
<dbReference type="Proteomes" id="UP001232973">
    <property type="component" value="Unassembled WGS sequence"/>
</dbReference>
<evidence type="ECO:0000256" key="1">
    <source>
        <dbReference type="SAM" id="Phobius"/>
    </source>
</evidence>